<evidence type="ECO:0000256" key="2">
    <source>
        <dbReference type="ARBA" id="ARBA00022692"/>
    </source>
</evidence>
<evidence type="ECO:0000256" key="1">
    <source>
        <dbReference type="ARBA" id="ARBA00004141"/>
    </source>
</evidence>
<gene>
    <name evidence="7" type="ORF">Rhe02_74330</name>
</gene>
<organism evidence="7 8">
    <name type="scientific">Rhizocola hellebori</name>
    <dbReference type="NCBI Taxonomy" id="1392758"/>
    <lineage>
        <taxon>Bacteria</taxon>
        <taxon>Bacillati</taxon>
        <taxon>Actinomycetota</taxon>
        <taxon>Actinomycetes</taxon>
        <taxon>Micromonosporales</taxon>
        <taxon>Micromonosporaceae</taxon>
        <taxon>Rhizocola</taxon>
    </lineage>
</organism>
<sequence>MLVSGIFAHPMVDGWAPWLVLIFEYTFFIGLFGQTPGMRLARFTCLDAQAERPVGIPRAFVRAMGVALVIPALFGWHDRLAGTALRTLAAQPTA</sequence>
<feature type="transmembrane region" description="Helical" evidence="5">
    <location>
        <begin position="15"/>
        <end position="33"/>
    </location>
</feature>
<reference evidence="7" key="1">
    <citation type="submission" date="2021-01" db="EMBL/GenBank/DDBJ databases">
        <title>Whole genome shotgun sequence of Rhizocola hellebori NBRC 109834.</title>
        <authorList>
            <person name="Komaki H."/>
            <person name="Tamura T."/>
        </authorList>
    </citation>
    <scope>NUCLEOTIDE SEQUENCE</scope>
    <source>
        <strain evidence="7">NBRC 109834</strain>
    </source>
</reference>
<feature type="domain" description="RDD" evidence="6">
    <location>
        <begin position="13"/>
        <end position="65"/>
    </location>
</feature>
<keyword evidence="3 5" id="KW-1133">Transmembrane helix</keyword>
<evidence type="ECO:0000256" key="5">
    <source>
        <dbReference type="SAM" id="Phobius"/>
    </source>
</evidence>
<keyword evidence="8" id="KW-1185">Reference proteome</keyword>
<evidence type="ECO:0000256" key="4">
    <source>
        <dbReference type="ARBA" id="ARBA00023136"/>
    </source>
</evidence>
<keyword evidence="2 5" id="KW-0812">Transmembrane</keyword>
<accession>A0A8J3QHG0</accession>
<keyword evidence="4 5" id="KW-0472">Membrane</keyword>
<dbReference type="EMBL" id="BONY01000066">
    <property type="protein sequence ID" value="GIH09366.1"/>
    <property type="molecule type" value="Genomic_DNA"/>
</dbReference>
<evidence type="ECO:0000256" key="3">
    <source>
        <dbReference type="ARBA" id="ARBA00022989"/>
    </source>
</evidence>
<comment type="subcellular location">
    <subcellularLocation>
        <location evidence="1">Membrane</location>
        <topology evidence="1">Multi-pass membrane protein</topology>
    </subcellularLocation>
</comment>
<evidence type="ECO:0000313" key="8">
    <source>
        <dbReference type="Proteomes" id="UP000612899"/>
    </source>
</evidence>
<dbReference type="Proteomes" id="UP000612899">
    <property type="component" value="Unassembled WGS sequence"/>
</dbReference>
<proteinExistence type="predicted"/>
<name>A0A8J3QHG0_9ACTN</name>
<feature type="transmembrane region" description="Helical" evidence="5">
    <location>
        <begin position="59"/>
        <end position="77"/>
    </location>
</feature>
<dbReference type="Pfam" id="PF06271">
    <property type="entry name" value="RDD"/>
    <property type="match status" value="1"/>
</dbReference>
<protein>
    <recommendedName>
        <fullName evidence="6">RDD domain-containing protein</fullName>
    </recommendedName>
</protein>
<dbReference type="GO" id="GO:0016020">
    <property type="term" value="C:membrane"/>
    <property type="evidence" value="ECO:0007669"/>
    <property type="project" value="UniProtKB-SubCell"/>
</dbReference>
<dbReference type="AlphaFoldDB" id="A0A8J3QHG0"/>
<evidence type="ECO:0000259" key="6">
    <source>
        <dbReference type="Pfam" id="PF06271"/>
    </source>
</evidence>
<dbReference type="InterPro" id="IPR010432">
    <property type="entry name" value="RDD"/>
</dbReference>
<comment type="caution">
    <text evidence="7">The sequence shown here is derived from an EMBL/GenBank/DDBJ whole genome shotgun (WGS) entry which is preliminary data.</text>
</comment>
<evidence type="ECO:0000313" key="7">
    <source>
        <dbReference type="EMBL" id="GIH09366.1"/>
    </source>
</evidence>